<feature type="domain" description="Ig-like" evidence="26">
    <location>
        <begin position="189"/>
        <end position="306"/>
    </location>
</feature>
<dbReference type="InterPro" id="IPR010255">
    <property type="entry name" value="Haem_peroxidase_sf"/>
</dbReference>
<dbReference type="SUPFAM" id="SSF57603">
    <property type="entry name" value="FnI-like domain"/>
    <property type="match status" value="1"/>
</dbReference>
<dbReference type="GO" id="GO:0006979">
    <property type="term" value="P:response to oxidative stress"/>
    <property type="evidence" value="ECO:0007669"/>
    <property type="project" value="InterPro"/>
</dbReference>
<comment type="cofactor">
    <cofactor evidence="1">
        <name>heme b</name>
        <dbReference type="ChEBI" id="CHEBI:60344"/>
    </cofactor>
</comment>
<evidence type="ECO:0000256" key="13">
    <source>
        <dbReference type="ARBA" id="ARBA00023136"/>
    </source>
</evidence>
<evidence type="ECO:0000256" key="9">
    <source>
        <dbReference type="ARBA" id="ARBA00022729"/>
    </source>
</evidence>
<keyword evidence="5" id="KW-0575">Peroxidase</keyword>
<evidence type="ECO:0000256" key="24">
    <source>
        <dbReference type="SAM" id="Coils"/>
    </source>
</evidence>
<dbReference type="Pfam" id="PF03098">
    <property type="entry name" value="An_peroxidase"/>
    <property type="match status" value="2"/>
</dbReference>
<dbReference type="FunFam" id="2.60.40.10:FF:000189">
    <property type="entry name" value="Neogenin isoform 3"/>
    <property type="match status" value="1"/>
</dbReference>
<sequence>MCRAVALRHAPQLFLHNNKLQRIPSGAFKNMESLKRLRLDSNALVCDCEMVWLVKMLQAKQKTTQAAATCQYPIAMQGKSLASMFEHDFHCKKPKITEDPHDVEVTFGGTVFFNCKAEGDPVPDIVWMKNSNELNMGDPRYSKLADGTLMIQNTVDADVGVYECMAKSPAGEAKSRAAKMHYQKSKVRPHFRRTPLDQESEEGGTIRLYCAAIGQPQPDINWTRDDLPVTEDNRIQVIRPPRWSNELVIGISGIQTNPVNFLHNVKITPDNTLTITDIRREDSGIYKCTASSFVGRITAVAQVRVNEKHIGKSLLDFPTLRKNYVSHCYENTMKKLWEKVSERKIWVFMDETDSLGRYIANVMKASSRVASFKSEAPKVPLPSASILTRWGTWMEACNYYCENFQVVKTIIDSFDSNETTSIKVVQELIFDPQIAVAPSFTTHPDNLTLKTGGLAELRCVADGSPPPAITWYKDGQPLIAGGRVTIAPGGYQMRVQHAKESDSGLYVCRAQNSVGFKETSAYITVTAGYLSPARVDIVSPTTRSPPPRVDTSQFSSREGRAPKIIIAPYDIEAPKGSTIEIPCKTDGEPKPTIVWTKDGLSVVVSKRHRVSAVGSLFVSNISRTDAGIYECLAVNDNGQIRAQGELTVKDEIHVGPGDRFVRVAFEEARSAVDRAVNETLRKLFERDRGDKPASPSELFRLLRFPNAAARDVARAADVYERTLYNIRKHVEAGMKINLTKGTQKLEEIRDFSYKELLSSSHLELVANLSGCMVHRPFTNCSDMCFHSKYRAIDGTCNNLQHPMWGASLTGFRRILKPIYENGFSTPIGIGKVELEEVNPHLRGGRVENHLAKTTPSSPDRDSNFNLPVLSSRAQHDKRVSQLRHRGRLIGSEVALAESGKQSEVIRGWANTMLVYQRWKKTVKYYGFPKPSARLVSTSLISTTKITQDTHFTHMLMQWGQFLDHDLDHATPSVSSESWDGIDCKRSCDYAAPCFPMEVPPNDPRIKNRRCIDFIRSSSICGSGQTSVLFDAVMPREQINQLTSYIDASQVYGFSKEVAQDLREFRTNYGHLREGTKLPGGKPFLPLADAQPNDCRRDPTESEFGCFLAGDIRSNEQLGLLAMHTIWMREHNRVATQLRQINPHWDGDMLYHEARKVVGAQMQHITYKHWLPNILGDEGMFMIGPYEGYDPTVNPSIANVFATAALRFGHSLINPVLHRLNKTFQTIPEGDVPLHKAFFAPWRLIQEGGVDPLLRGLFTVPAKLKTPHENLNTELTEHLFQVAHAVALDLAAMNIQRGRDHGIPGYNDWRKYCNLSEAETFDDLRNEISSESVRNTLKELYGHPGNIDVWVGGILEDQMDGAKIGPTFRCLLVEQFKRLRAGDRFWYENPSVFKPEQLTQIKQSTLSSVLCNNGDDISDITHDVFVLPAEQPSRLVSCTEVRQMDLRFWTECCNDCSNSGEFNSITQLSSARSRRDLGFSYPSDKPQRSSLFYADNTTIYHNLTSPTTTERPETFNEVRADDNEIDEERIEGIESALEEFQKTIKQLRRKIRKLEHHCQAGGGAGGKQHGGKCLDVDGNWRKNDEVWKKDACTKCTCQEKQVTCTTTKCPAVQCTAPTLHTGKCCPECT</sequence>
<keyword evidence="14" id="KW-1015">Disulfide bond</keyword>
<dbReference type="PROSITE" id="PS50184">
    <property type="entry name" value="VWFC_2"/>
    <property type="match status" value="1"/>
</dbReference>
<dbReference type="InterPro" id="IPR007110">
    <property type="entry name" value="Ig-like_dom"/>
</dbReference>
<gene>
    <name evidence="27" type="ORF">TCEB3V08_LOCUS6331</name>
</gene>
<reference evidence="27" key="1">
    <citation type="submission" date="2020-11" db="EMBL/GenBank/DDBJ databases">
        <authorList>
            <person name="Tran Van P."/>
        </authorList>
    </citation>
    <scope>NUCLEOTIDE SEQUENCE</scope>
</reference>
<dbReference type="SMART" id="SM00214">
    <property type="entry name" value="VWC"/>
    <property type="match status" value="1"/>
</dbReference>
<keyword evidence="9" id="KW-0732">Signal</keyword>
<evidence type="ECO:0000256" key="3">
    <source>
        <dbReference type="ARBA" id="ARBA00004613"/>
    </source>
</evidence>
<dbReference type="InterPro" id="IPR003598">
    <property type="entry name" value="Ig_sub2"/>
</dbReference>
<evidence type="ECO:0000259" key="26">
    <source>
        <dbReference type="PROSITE" id="PS50835"/>
    </source>
</evidence>
<dbReference type="PANTHER" id="PTHR11475:SF58">
    <property type="entry name" value="PEROXIDASIN"/>
    <property type="match status" value="1"/>
</dbReference>
<evidence type="ECO:0000256" key="22">
    <source>
        <dbReference type="ARBA" id="ARBA00061342"/>
    </source>
</evidence>
<dbReference type="SUPFAM" id="SSF48113">
    <property type="entry name" value="Heme-dependent peroxidases"/>
    <property type="match status" value="2"/>
</dbReference>
<dbReference type="SUPFAM" id="SSF48726">
    <property type="entry name" value="Immunoglobulin"/>
    <property type="match status" value="4"/>
</dbReference>
<dbReference type="InterPro" id="IPR001007">
    <property type="entry name" value="VWF_dom"/>
</dbReference>
<organism evidence="27">
    <name type="scientific">Timema cristinae</name>
    <name type="common">Walking stick</name>
    <dbReference type="NCBI Taxonomy" id="61476"/>
    <lineage>
        <taxon>Eukaryota</taxon>
        <taxon>Metazoa</taxon>
        <taxon>Ecdysozoa</taxon>
        <taxon>Arthropoda</taxon>
        <taxon>Hexapoda</taxon>
        <taxon>Insecta</taxon>
        <taxon>Pterygota</taxon>
        <taxon>Neoptera</taxon>
        <taxon>Polyneoptera</taxon>
        <taxon>Phasmatodea</taxon>
        <taxon>Timematodea</taxon>
        <taxon>Timematoidea</taxon>
        <taxon>Timematidae</taxon>
        <taxon>Timema</taxon>
    </lineage>
</organism>
<keyword evidence="10" id="KW-0677">Repeat</keyword>
<feature type="coiled-coil region" evidence="24">
    <location>
        <begin position="1522"/>
        <end position="1556"/>
    </location>
</feature>
<evidence type="ECO:0000256" key="6">
    <source>
        <dbReference type="ARBA" id="ARBA00022614"/>
    </source>
</evidence>
<dbReference type="FunFam" id="1.10.640.10:FF:000001">
    <property type="entry name" value="Peroxidasin homolog"/>
    <property type="match status" value="1"/>
</dbReference>
<dbReference type="InterPro" id="IPR019791">
    <property type="entry name" value="Haem_peroxidase_animal"/>
</dbReference>
<evidence type="ECO:0008006" key="28">
    <source>
        <dbReference type="Google" id="ProtNLM"/>
    </source>
</evidence>
<dbReference type="GO" id="GO:0046872">
    <property type="term" value="F:metal ion binding"/>
    <property type="evidence" value="ECO:0007669"/>
    <property type="project" value="UniProtKB-KW"/>
</dbReference>
<feature type="domain" description="Ig-like" evidence="26">
    <location>
        <begin position="562"/>
        <end position="647"/>
    </location>
</feature>
<keyword evidence="6" id="KW-0433">Leucine-rich repeat</keyword>
<dbReference type="SMART" id="SM00409">
    <property type="entry name" value="IG"/>
    <property type="match status" value="4"/>
</dbReference>
<dbReference type="InterPro" id="IPR013783">
    <property type="entry name" value="Ig-like_fold"/>
</dbReference>
<evidence type="ECO:0000256" key="12">
    <source>
        <dbReference type="ARBA" id="ARBA00023004"/>
    </source>
</evidence>
<keyword evidence="16" id="KW-0393">Immunoglobulin domain</keyword>
<feature type="domain" description="VWFC" evidence="25">
    <location>
        <begin position="1570"/>
        <end position="1628"/>
    </location>
</feature>
<keyword evidence="12 23" id="KW-0408">Iron</keyword>
<dbReference type="InterPro" id="IPR000483">
    <property type="entry name" value="Cys-rich_flank_reg_C"/>
</dbReference>
<evidence type="ECO:0000256" key="4">
    <source>
        <dbReference type="ARBA" id="ARBA00022525"/>
    </source>
</evidence>
<dbReference type="InterPro" id="IPR032675">
    <property type="entry name" value="LRR_dom_sf"/>
</dbReference>
<name>A0A7R9CTC0_TIMCR</name>
<comment type="catalytic activity">
    <reaction evidence="21">
        <text>hypobromite + L-tyrosyl-[protein] + H(+) = 3-bromo-L-tyrosyl-[protein] + H2O</text>
        <dbReference type="Rhea" id="RHEA:69356"/>
        <dbReference type="Rhea" id="RHEA-COMP:10136"/>
        <dbReference type="Rhea" id="RHEA-COMP:17686"/>
        <dbReference type="ChEBI" id="CHEBI:15377"/>
        <dbReference type="ChEBI" id="CHEBI:15378"/>
        <dbReference type="ChEBI" id="CHEBI:29250"/>
        <dbReference type="ChEBI" id="CHEBI:46858"/>
        <dbReference type="ChEBI" id="CHEBI:183512"/>
    </reaction>
    <physiologicalReaction direction="left-to-right" evidence="21">
        <dbReference type="Rhea" id="RHEA:69357"/>
    </physiologicalReaction>
</comment>
<dbReference type="InterPro" id="IPR003599">
    <property type="entry name" value="Ig_sub"/>
</dbReference>
<evidence type="ECO:0000256" key="21">
    <source>
        <dbReference type="ARBA" id="ARBA00049501"/>
    </source>
</evidence>
<feature type="binding site" description="axial binding residue" evidence="23">
    <location>
        <position position="1209"/>
    </location>
    <ligand>
        <name>heme b</name>
        <dbReference type="ChEBI" id="CHEBI:60344"/>
    </ligand>
    <ligandPart>
        <name>Fe</name>
        <dbReference type="ChEBI" id="CHEBI:18248"/>
    </ligandPart>
</feature>
<dbReference type="PROSITE" id="PS50292">
    <property type="entry name" value="PEROXIDASE_3"/>
    <property type="match status" value="1"/>
</dbReference>
<dbReference type="PANTHER" id="PTHR11475">
    <property type="entry name" value="OXIDASE/PEROXIDASE"/>
    <property type="match status" value="1"/>
</dbReference>
<keyword evidence="4" id="KW-0964">Secreted</keyword>
<evidence type="ECO:0000256" key="5">
    <source>
        <dbReference type="ARBA" id="ARBA00022559"/>
    </source>
</evidence>
<keyword evidence="24" id="KW-0175">Coiled coil</keyword>
<protein>
    <recommendedName>
        <fullName evidence="28">Peroxidase</fullName>
    </recommendedName>
</protein>
<dbReference type="GO" id="GO:0020037">
    <property type="term" value="F:heme binding"/>
    <property type="evidence" value="ECO:0007669"/>
    <property type="project" value="InterPro"/>
</dbReference>
<dbReference type="EMBL" id="OC318467">
    <property type="protein sequence ID" value="CAD7402128.1"/>
    <property type="molecule type" value="Genomic_DNA"/>
</dbReference>
<evidence type="ECO:0000256" key="1">
    <source>
        <dbReference type="ARBA" id="ARBA00001970"/>
    </source>
</evidence>
<comment type="catalytic activity">
    <reaction evidence="20">
        <text>L-tyrosyl-[protein] + bromide + H2O2 + H(+) = 3-bromo-L-tyrosyl-[protein] + 2 H2O</text>
        <dbReference type="Rhea" id="RHEA:69360"/>
        <dbReference type="Rhea" id="RHEA-COMP:10136"/>
        <dbReference type="Rhea" id="RHEA-COMP:17686"/>
        <dbReference type="ChEBI" id="CHEBI:15377"/>
        <dbReference type="ChEBI" id="CHEBI:15378"/>
        <dbReference type="ChEBI" id="CHEBI:15858"/>
        <dbReference type="ChEBI" id="CHEBI:16240"/>
        <dbReference type="ChEBI" id="CHEBI:46858"/>
        <dbReference type="ChEBI" id="CHEBI:183512"/>
    </reaction>
    <physiologicalReaction direction="left-to-right" evidence="20">
        <dbReference type="Rhea" id="RHEA:69361"/>
    </physiologicalReaction>
</comment>
<evidence type="ECO:0000256" key="2">
    <source>
        <dbReference type="ARBA" id="ARBA00004370"/>
    </source>
</evidence>
<comment type="catalytic activity">
    <reaction evidence="18">
        <text>L-lysyl-[collagen] + L-methionyl-[collagen] + H2O2 = [collagen]-L-lysyl-N-S-L-methionyl-[collagen] + 2 H2O + H(+)</text>
        <dbReference type="Rhea" id="RHEA:66020"/>
        <dbReference type="Rhea" id="RHEA-COMP:12751"/>
        <dbReference type="Rhea" id="RHEA-COMP:16949"/>
        <dbReference type="Rhea" id="RHEA-COMP:16951"/>
        <dbReference type="ChEBI" id="CHEBI:15377"/>
        <dbReference type="ChEBI" id="CHEBI:15378"/>
        <dbReference type="ChEBI" id="CHEBI:16044"/>
        <dbReference type="ChEBI" id="CHEBI:16240"/>
        <dbReference type="ChEBI" id="CHEBI:29969"/>
        <dbReference type="ChEBI" id="CHEBI:166867"/>
    </reaction>
    <physiologicalReaction direction="left-to-right" evidence="18">
        <dbReference type="Rhea" id="RHEA:66021"/>
    </physiologicalReaction>
</comment>
<keyword evidence="8 23" id="KW-0479">Metal-binding</keyword>
<keyword evidence="13" id="KW-0472">Membrane</keyword>
<evidence type="ECO:0000256" key="15">
    <source>
        <dbReference type="ARBA" id="ARBA00023180"/>
    </source>
</evidence>
<dbReference type="FunFam" id="2.60.40.10:FF:001223">
    <property type="entry name" value="Sidekick cell adhesion molecule 1"/>
    <property type="match status" value="1"/>
</dbReference>
<dbReference type="Gene3D" id="1.10.640.10">
    <property type="entry name" value="Haem peroxidase domain superfamily, animal type"/>
    <property type="match status" value="2"/>
</dbReference>
<evidence type="ECO:0000256" key="16">
    <source>
        <dbReference type="ARBA" id="ARBA00023319"/>
    </source>
</evidence>
<dbReference type="Gene3D" id="3.80.10.10">
    <property type="entry name" value="Ribonuclease Inhibitor"/>
    <property type="match status" value="1"/>
</dbReference>
<evidence type="ECO:0000256" key="10">
    <source>
        <dbReference type="ARBA" id="ARBA00022737"/>
    </source>
</evidence>
<evidence type="ECO:0000259" key="25">
    <source>
        <dbReference type="PROSITE" id="PS50184"/>
    </source>
</evidence>
<evidence type="ECO:0000313" key="27">
    <source>
        <dbReference type="EMBL" id="CAD7402128.1"/>
    </source>
</evidence>
<evidence type="ECO:0000256" key="11">
    <source>
        <dbReference type="ARBA" id="ARBA00023002"/>
    </source>
</evidence>
<dbReference type="Pfam" id="PF13927">
    <property type="entry name" value="Ig_3"/>
    <property type="match status" value="1"/>
</dbReference>
<dbReference type="GO" id="GO:0005615">
    <property type="term" value="C:extracellular space"/>
    <property type="evidence" value="ECO:0007669"/>
    <property type="project" value="TreeGrafter"/>
</dbReference>
<feature type="domain" description="Ig-like" evidence="26">
    <location>
        <begin position="94"/>
        <end position="181"/>
    </location>
</feature>
<evidence type="ECO:0000256" key="23">
    <source>
        <dbReference type="PIRSR" id="PIRSR619791-2"/>
    </source>
</evidence>
<dbReference type="Gene3D" id="2.60.40.10">
    <property type="entry name" value="Immunoglobulins"/>
    <property type="match status" value="4"/>
</dbReference>
<dbReference type="Gene3D" id="6.20.200.20">
    <property type="match status" value="1"/>
</dbReference>
<dbReference type="PROSITE" id="PS01208">
    <property type="entry name" value="VWFC_1"/>
    <property type="match status" value="1"/>
</dbReference>
<evidence type="ECO:0000256" key="17">
    <source>
        <dbReference type="ARBA" id="ARBA00047544"/>
    </source>
</evidence>
<keyword evidence="7 23" id="KW-0349">Heme</keyword>
<evidence type="ECO:0000256" key="18">
    <source>
        <dbReference type="ARBA" id="ARBA00047610"/>
    </source>
</evidence>
<dbReference type="CDD" id="cd09826">
    <property type="entry name" value="peroxidasin_like"/>
    <property type="match status" value="1"/>
</dbReference>
<dbReference type="InterPro" id="IPR037120">
    <property type="entry name" value="Haem_peroxidase_sf_animal"/>
</dbReference>
<dbReference type="SMART" id="SM00408">
    <property type="entry name" value="IGc2"/>
    <property type="match status" value="4"/>
</dbReference>
<dbReference type="GO" id="GO:0004601">
    <property type="term" value="F:peroxidase activity"/>
    <property type="evidence" value="ECO:0007669"/>
    <property type="project" value="UniProtKB-KW"/>
</dbReference>
<proteinExistence type="inferred from homology"/>
<dbReference type="FunFam" id="2.60.40.10:FF:000032">
    <property type="entry name" value="palladin isoform X1"/>
    <property type="match status" value="1"/>
</dbReference>
<evidence type="ECO:0000256" key="19">
    <source>
        <dbReference type="ARBA" id="ARBA00048396"/>
    </source>
</evidence>
<feature type="domain" description="Ig-like" evidence="26">
    <location>
        <begin position="438"/>
        <end position="524"/>
    </location>
</feature>
<dbReference type="FunFam" id="2.60.40.10:FF:000004">
    <property type="entry name" value="DCC isoform 1"/>
    <property type="match status" value="1"/>
</dbReference>
<dbReference type="Pfam" id="PF23334">
    <property type="entry name" value="VWC2L_2nd"/>
    <property type="match status" value="1"/>
</dbReference>
<comment type="catalytic activity">
    <reaction evidence="17">
        <text>bromide + H2O2 = hypobromite + H2O</text>
        <dbReference type="Rhea" id="RHEA:66016"/>
        <dbReference type="ChEBI" id="CHEBI:15377"/>
        <dbReference type="ChEBI" id="CHEBI:15858"/>
        <dbReference type="ChEBI" id="CHEBI:16240"/>
        <dbReference type="ChEBI" id="CHEBI:29250"/>
    </reaction>
    <physiologicalReaction direction="left-to-right" evidence="17">
        <dbReference type="Rhea" id="RHEA:66017"/>
    </physiologicalReaction>
</comment>
<dbReference type="Pfam" id="PF07679">
    <property type="entry name" value="I-set"/>
    <property type="match status" value="3"/>
</dbReference>
<keyword evidence="11" id="KW-0560">Oxidoreductase</keyword>
<keyword evidence="15" id="KW-0325">Glycoprotein</keyword>
<evidence type="ECO:0000256" key="20">
    <source>
        <dbReference type="ARBA" id="ARBA00048887"/>
    </source>
</evidence>
<dbReference type="SUPFAM" id="SSF52058">
    <property type="entry name" value="L domain-like"/>
    <property type="match status" value="1"/>
</dbReference>
<dbReference type="SMART" id="SM00082">
    <property type="entry name" value="LRRCT"/>
    <property type="match status" value="1"/>
</dbReference>
<dbReference type="PROSITE" id="PS50835">
    <property type="entry name" value="IG_LIKE"/>
    <property type="match status" value="4"/>
</dbReference>
<dbReference type="GO" id="GO:0016020">
    <property type="term" value="C:membrane"/>
    <property type="evidence" value="ECO:0007669"/>
    <property type="project" value="UniProtKB-SubCell"/>
</dbReference>
<dbReference type="InterPro" id="IPR013098">
    <property type="entry name" value="Ig_I-set"/>
</dbReference>
<evidence type="ECO:0000256" key="7">
    <source>
        <dbReference type="ARBA" id="ARBA00022617"/>
    </source>
</evidence>
<comment type="subcellular location">
    <subcellularLocation>
        <location evidence="2">Membrane</location>
    </subcellularLocation>
    <subcellularLocation>
        <location evidence="3">Secreted</location>
    </subcellularLocation>
</comment>
<evidence type="ECO:0000256" key="14">
    <source>
        <dbReference type="ARBA" id="ARBA00023157"/>
    </source>
</evidence>
<evidence type="ECO:0000256" key="8">
    <source>
        <dbReference type="ARBA" id="ARBA00022723"/>
    </source>
</evidence>
<comment type="catalytic activity">
    <reaction evidence="19">
        <text>L-lysyl-[collagen] + L-methionyl-[collagen] + hypobromite = [collagen]-L-lysyl-N-S-L-methionyl-[collagen] + bromide + H2O + H(+)</text>
        <dbReference type="Rhea" id="RHEA:66024"/>
        <dbReference type="Rhea" id="RHEA-COMP:12751"/>
        <dbReference type="Rhea" id="RHEA-COMP:16949"/>
        <dbReference type="Rhea" id="RHEA-COMP:16951"/>
        <dbReference type="ChEBI" id="CHEBI:15377"/>
        <dbReference type="ChEBI" id="CHEBI:15378"/>
        <dbReference type="ChEBI" id="CHEBI:15858"/>
        <dbReference type="ChEBI" id="CHEBI:16044"/>
        <dbReference type="ChEBI" id="CHEBI:29250"/>
        <dbReference type="ChEBI" id="CHEBI:29969"/>
        <dbReference type="ChEBI" id="CHEBI:166867"/>
    </reaction>
    <physiologicalReaction direction="left-to-right" evidence="19">
        <dbReference type="Rhea" id="RHEA:66025"/>
    </physiologicalReaction>
</comment>
<dbReference type="InterPro" id="IPR034824">
    <property type="entry name" value="Peroxidasin_peroxidase"/>
</dbReference>
<comment type="similarity">
    <text evidence="22">Belongs to the peroxidase family. XPO subfamily.</text>
</comment>
<accession>A0A7R9CTC0</accession>
<dbReference type="InterPro" id="IPR036179">
    <property type="entry name" value="Ig-like_dom_sf"/>
</dbReference>